<protein>
    <recommendedName>
        <fullName evidence="4">Carboxypeptidase-like regulatory domain-containing protein</fullName>
    </recommendedName>
</protein>
<keyword evidence="3" id="KW-1185">Reference proteome</keyword>
<feature type="signal peptide" evidence="1">
    <location>
        <begin position="1"/>
        <end position="22"/>
    </location>
</feature>
<name>A0A172TW79_9BACT</name>
<dbReference type="AlphaFoldDB" id="A0A172TW79"/>
<dbReference type="SUPFAM" id="SSF49464">
    <property type="entry name" value="Carboxypeptidase regulatory domain-like"/>
    <property type="match status" value="1"/>
</dbReference>
<dbReference type="PATRIC" id="fig|1492898.3.peg.2760"/>
<feature type="chain" id="PRO_5008001250" description="Carboxypeptidase-like regulatory domain-containing protein" evidence="1">
    <location>
        <begin position="23"/>
        <end position="242"/>
    </location>
</feature>
<dbReference type="InterPro" id="IPR008969">
    <property type="entry name" value="CarboxyPept-like_regulatory"/>
</dbReference>
<keyword evidence="1" id="KW-0732">Signal</keyword>
<dbReference type="EMBL" id="CP011390">
    <property type="protein sequence ID" value="ANE51256.1"/>
    <property type="molecule type" value="Genomic_DNA"/>
</dbReference>
<accession>A0A172TW79</accession>
<evidence type="ECO:0000256" key="1">
    <source>
        <dbReference type="SAM" id="SignalP"/>
    </source>
</evidence>
<reference evidence="2 3" key="2">
    <citation type="journal article" date="2016" name="Int. J. Syst. Evol. Microbiol.">
        <title>Flavisolibacter tropicus sp. nov., isolated from tropical soil.</title>
        <authorList>
            <person name="Lee J.J."/>
            <person name="Kang M.S."/>
            <person name="Kim G.S."/>
            <person name="Lee C.S."/>
            <person name="Lim S."/>
            <person name="Lee J."/>
            <person name="Roh S.H."/>
            <person name="Kang H."/>
            <person name="Ha J.M."/>
            <person name="Bae S."/>
            <person name="Jung H.Y."/>
            <person name="Kim M.K."/>
        </authorList>
    </citation>
    <scope>NUCLEOTIDE SEQUENCE [LARGE SCALE GENOMIC DNA]</scope>
    <source>
        <strain evidence="2 3">LCS9</strain>
    </source>
</reference>
<sequence length="242" mass="27867">MKAFKPISFFVLLTLVSFGSNAQRGFVKGYLRDSITHYPILNGTVTNLTSQKQVKTNTKGFFFIEATAGEQLVVQSKEYENDTLKYTTLFIDTITLYLSPSGSILPGVTVRANYTKYQLDSIRRRTDFEIMRGNVAPAVGSHAPDGFGVTLSMDRVWKKKTKKKAQANTLFQKTEEQQYVDYRFSPQMVSYYTGLKSDALRLFMYQNTPSYKWLRQHTDQQDVLFYINDKLKLFKKETNKKG</sequence>
<dbReference type="RefSeq" id="WP_066405085.1">
    <property type="nucleotide sequence ID" value="NZ_CP011390.1"/>
</dbReference>
<dbReference type="Proteomes" id="UP000077177">
    <property type="component" value="Chromosome"/>
</dbReference>
<evidence type="ECO:0000313" key="2">
    <source>
        <dbReference type="EMBL" id="ANE51256.1"/>
    </source>
</evidence>
<reference evidence="3" key="1">
    <citation type="submission" date="2015-01" db="EMBL/GenBank/DDBJ databases">
        <title>Flavisolibacter sp./LCS9/ whole genome sequencing.</title>
        <authorList>
            <person name="Kim M.K."/>
            <person name="Srinivasan S."/>
            <person name="Lee J.-J."/>
        </authorList>
    </citation>
    <scope>NUCLEOTIDE SEQUENCE [LARGE SCALE GENOMIC DNA]</scope>
    <source>
        <strain evidence="3">LCS9</strain>
    </source>
</reference>
<dbReference type="KEGG" id="fla:SY85_12795"/>
<dbReference type="OrthoDB" id="1118857at2"/>
<gene>
    <name evidence="2" type="ORF">SY85_12795</name>
</gene>
<evidence type="ECO:0008006" key="4">
    <source>
        <dbReference type="Google" id="ProtNLM"/>
    </source>
</evidence>
<organism evidence="2 3">
    <name type="scientific">Flavisolibacter tropicus</name>
    <dbReference type="NCBI Taxonomy" id="1492898"/>
    <lineage>
        <taxon>Bacteria</taxon>
        <taxon>Pseudomonadati</taxon>
        <taxon>Bacteroidota</taxon>
        <taxon>Chitinophagia</taxon>
        <taxon>Chitinophagales</taxon>
        <taxon>Chitinophagaceae</taxon>
        <taxon>Flavisolibacter</taxon>
    </lineage>
</organism>
<evidence type="ECO:0000313" key="3">
    <source>
        <dbReference type="Proteomes" id="UP000077177"/>
    </source>
</evidence>
<proteinExistence type="predicted"/>